<dbReference type="KEGG" id="vg:54992274"/>
<protein>
    <submittedName>
        <fullName evidence="1">Uncharacterized protein</fullName>
    </submittedName>
</protein>
<reference evidence="1 2" key="1">
    <citation type="submission" date="2018-04" db="EMBL/GenBank/DDBJ databases">
        <authorList>
            <person name="Fournier C.T."/>
            <person name="Kim C.J."/>
            <person name="Romero I.G."/>
            <person name="Sanchez M."/>
            <person name="Do N."/>
            <person name="Wu S."/>
            <person name="Mosier S.A."/>
            <person name="Wang J."/>
            <person name="Lund A."/>
            <person name="Moberg-Parker J."/>
            <person name="Stanton A.-C.J."/>
            <person name="Garlena R.A."/>
            <person name="Russell D.A."/>
            <person name="Pope W.H."/>
            <person name="Jacobs-Sera D."/>
            <person name="Hatfull G.F."/>
        </authorList>
    </citation>
    <scope>NUCLEOTIDE SEQUENCE [LARGE SCALE GENOMIC DNA]</scope>
</reference>
<organism evidence="1 2">
    <name type="scientific">Microbacterium phage Squash</name>
    <dbReference type="NCBI Taxonomy" id="2182357"/>
    <lineage>
        <taxon>Viruses</taxon>
        <taxon>Duplodnaviria</taxon>
        <taxon>Heunggongvirae</taxon>
        <taxon>Uroviricota</taxon>
        <taxon>Caudoviricetes</taxon>
        <taxon>Squashvirus</taxon>
        <taxon>Squashvirus squash</taxon>
    </lineage>
</organism>
<name>A0A2U8ULP5_9CAUD</name>
<dbReference type="EMBL" id="MH153813">
    <property type="protein sequence ID" value="AWN04627.1"/>
    <property type="molecule type" value="Genomic_DNA"/>
</dbReference>
<evidence type="ECO:0000313" key="1">
    <source>
        <dbReference type="EMBL" id="AWN04627.1"/>
    </source>
</evidence>
<keyword evidence="2" id="KW-1185">Reference proteome</keyword>
<dbReference type="GeneID" id="54992274"/>
<dbReference type="Proteomes" id="UP000246514">
    <property type="component" value="Segment"/>
</dbReference>
<sequence>MTELKPLKITLYARIGDSEVLNEIAGGWPPAPVADPDAFKETGR</sequence>
<dbReference type="RefSeq" id="YP_009801747.1">
    <property type="nucleotide sequence ID" value="NC_047975.1"/>
</dbReference>
<gene>
    <name evidence="1" type="primary">8</name>
    <name evidence="1" type="ORF">PBI_SQUASH_8</name>
</gene>
<evidence type="ECO:0000313" key="2">
    <source>
        <dbReference type="Proteomes" id="UP000246514"/>
    </source>
</evidence>
<accession>A0A2U8ULP5</accession>
<proteinExistence type="predicted"/>